<sequence>MDILCDPLDKSDLELEVTERDGDEILSGTLVGTVTGEEYPIEDGIPNLLPPDMRDE</sequence>
<evidence type="ECO:0000313" key="1">
    <source>
        <dbReference type="EMBL" id="ELZ26321.1"/>
    </source>
</evidence>
<comment type="caution">
    <text evidence="1">The sequence shown here is derived from an EMBL/GenBank/DDBJ whole genome shotgun (WGS) entry which is preliminary data.</text>
</comment>
<protein>
    <recommendedName>
        <fullName evidence="3">Trm112 family protein</fullName>
    </recommendedName>
</protein>
<organism evidence="1 2">
    <name type="scientific">Halogeometricum pallidum JCM 14848</name>
    <dbReference type="NCBI Taxonomy" id="1227487"/>
    <lineage>
        <taxon>Archaea</taxon>
        <taxon>Methanobacteriati</taxon>
        <taxon>Methanobacteriota</taxon>
        <taxon>Stenosarchaea group</taxon>
        <taxon>Halobacteria</taxon>
        <taxon>Halobacteriales</taxon>
        <taxon>Haloferacaceae</taxon>
        <taxon>Halogeometricum</taxon>
    </lineage>
</organism>
<accession>M0CSX9</accession>
<keyword evidence="2" id="KW-1185">Reference proteome</keyword>
<reference evidence="1 2" key="1">
    <citation type="journal article" date="2014" name="PLoS Genet.">
        <title>Phylogenetically driven sequencing of extremely halophilic archaea reveals strategies for static and dynamic osmo-response.</title>
        <authorList>
            <person name="Becker E.A."/>
            <person name="Seitzer P.M."/>
            <person name="Tritt A."/>
            <person name="Larsen D."/>
            <person name="Krusor M."/>
            <person name="Yao A.I."/>
            <person name="Wu D."/>
            <person name="Madern D."/>
            <person name="Eisen J.A."/>
            <person name="Darling A.E."/>
            <person name="Facciotti M.T."/>
        </authorList>
    </citation>
    <scope>NUCLEOTIDE SEQUENCE [LARGE SCALE GENOMIC DNA]</scope>
    <source>
        <strain evidence="1 2">JCM 14848</strain>
    </source>
</reference>
<dbReference type="NCBIfam" id="NF038101">
    <property type="entry name" value="Trm112_arch"/>
    <property type="match status" value="1"/>
</dbReference>
<dbReference type="EMBL" id="AOIV01000045">
    <property type="protein sequence ID" value="ELZ26321.1"/>
    <property type="molecule type" value="Genomic_DNA"/>
</dbReference>
<dbReference type="InParanoid" id="M0CSX9"/>
<evidence type="ECO:0000313" key="2">
    <source>
        <dbReference type="Proteomes" id="UP000011513"/>
    </source>
</evidence>
<name>M0CSX9_HALPD</name>
<dbReference type="eggNOG" id="arCOG04124">
    <property type="taxonomic scope" value="Archaea"/>
</dbReference>
<proteinExistence type="predicted"/>
<evidence type="ECO:0008006" key="3">
    <source>
        <dbReference type="Google" id="ProtNLM"/>
    </source>
</evidence>
<dbReference type="PATRIC" id="fig|1227487.5.peg.4297"/>
<gene>
    <name evidence="1" type="ORF">C474_21541</name>
</gene>
<dbReference type="SUPFAM" id="SSF158997">
    <property type="entry name" value="Trm112p-like"/>
    <property type="match status" value="1"/>
</dbReference>
<dbReference type="Proteomes" id="UP000011513">
    <property type="component" value="Unassembled WGS sequence"/>
</dbReference>
<dbReference type="AlphaFoldDB" id="M0CSX9"/>
<dbReference type="Gene3D" id="2.20.25.10">
    <property type="match status" value="1"/>
</dbReference>